<keyword evidence="3" id="KW-0813">Transport</keyword>
<dbReference type="PIRSF" id="PIRSF000090">
    <property type="entry name" value="Beta-ETF"/>
    <property type="match status" value="1"/>
</dbReference>
<reference evidence="6 7" key="1">
    <citation type="journal article" date="2018" name="Int. J. Syst. Evol. Microbiol.">
        <title>Paraburkholderia azotifigens sp. nov., a nitrogen-fixing bacterium isolated from paddy soil.</title>
        <authorList>
            <person name="Choi G.M."/>
            <person name="Im W.T."/>
        </authorList>
    </citation>
    <scope>NUCLEOTIDE SEQUENCE [LARGE SCALE GENOMIC DNA]</scope>
    <source>
        <strain evidence="6 7">NF 2-5-3</strain>
    </source>
</reference>
<protein>
    <recommendedName>
        <fullName evidence="2">Electron transfer flavoprotein subunit beta</fullName>
    </recommendedName>
</protein>
<evidence type="ECO:0000256" key="3">
    <source>
        <dbReference type="ARBA" id="ARBA00022448"/>
    </source>
</evidence>
<dbReference type="InterPro" id="IPR014730">
    <property type="entry name" value="ETF_a/b_N"/>
</dbReference>
<feature type="domain" description="Electron transfer flavoprotein alpha/beta-subunit N-terminal" evidence="5">
    <location>
        <begin position="24"/>
        <end position="216"/>
    </location>
</feature>
<dbReference type="InterPro" id="IPR012255">
    <property type="entry name" value="ETF_b"/>
</dbReference>
<evidence type="ECO:0000313" key="6">
    <source>
        <dbReference type="EMBL" id="TXC84537.1"/>
    </source>
</evidence>
<dbReference type="Proteomes" id="UP000321776">
    <property type="component" value="Unassembled WGS sequence"/>
</dbReference>
<dbReference type="Gene3D" id="3.40.50.620">
    <property type="entry name" value="HUPs"/>
    <property type="match status" value="1"/>
</dbReference>
<evidence type="ECO:0000256" key="1">
    <source>
        <dbReference type="ARBA" id="ARBA00007557"/>
    </source>
</evidence>
<dbReference type="PANTHER" id="PTHR21294">
    <property type="entry name" value="ELECTRON TRANSFER FLAVOPROTEIN BETA-SUBUNIT"/>
    <property type="match status" value="1"/>
</dbReference>
<evidence type="ECO:0000256" key="4">
    <source>
        <dbReference type="ARBA" id="ARBA00022982"/>
    </source>
</evidence>
<dbReference type="Pfam" id="PF01012">
    <property type="entry name" value="ETF"/>
    <property type="match status" value="1"/>
</dbReference>
<dbReference type="AlphaFoldDB" id="A0A5C6VHB5"/>
<dbReference type="SMART" id="SM00893">
    <property type="entry name" value="ETF"/>
    <property type="match status" value="1"/>
</dbReference>
<dbReference type="CDD" id="cd01714">
    <property type="entry name" value="ETF_beta"/>
    <property type="match status" value="1"/>
</dbReference>
<evidence type="ECO:0000256" key="2">
    <source>
        <dbReference type="ARBA" id="ARBA00016797"/>
    </source>
</evidence>
<dbReference type="GO" id="GO:0009055">
    <property type="term" value="F:electron transfer activity"/>
    <property type="evidence" value="ECO:0007669"/>
    <property type="project" value="InterPro"/>
</dbReference>
<dbReference type="EMBL" id="VOQS01000003">
    <property type="protein sequence ID" value="TXC84537.1"/>
    <property type="molecule type" value="Genomic_DNA"/>
</dbReference>
<comment type="similarity">
    <text evidence="1">Belongs to the ETF beta-subunit/FixA family.</text>
</comment>
<gene>
    <name evidence="6" type="ORF">FRZ40_30175</name>
</gene>
<organism evidence="6 7">
    <name type="scientific">Paraburkholderia azotifigens</name>
    <dbReference type="NCBI Taxonomy" id="2057004"/>
    <lineage>
        <taxon>Bacteria</taxon>
        <taxon>Pseudomonadati</taxon>
        <taxon>Pseudomonadota</taxon>
        <taxon>Betaproteobacteria</taxon>
        <taxon>Burkholderiales</taxon>
        <taxon>Burkholderiaceae</taxon>
        <taxon>Paraburkholderia</taxon>
    </lineage>
</organism>
<dbReference type="InterPro" id="IPR014729">
    <property type="entry name" value="Rossmann-like_a/b/a_fold"/>
</dbReference>
<accession>A0A5C6VHB5</accession>
<evidence type="ECO:0000259" key="5">
    <source>
        <dbReference type="SMART" id="SM00893"/>
    </source>
</evidence>
<name>A0A5C6VHB5_9BURK</name>
<dbReference type="InterPro" id="IPR033948">
    <property type="entry name" value="ETF_beta_N"/>
</dbReference>
<evidence type="ECO:0000313" key="7">
    <source>
        <dbReference type="Proteomes" id="UP000321776"/>
    </source>
</evidence>
<dbReference type="PANTHER" id="PTHR21294:SF8">
    <property type="entry name" value="ELECTRON TRANSFER FLAVOPROTEIN SUBUNIT BETA"/>
    <property type="match status" value="1"/>
</dbReference>
<keyword evidence="4" id="KW-0249">Electron transport</keyword>
<dbReference type="SUPFAM" id="SSF52402">
    <property type="entry name" value="Adenine nucleotide alpha hydrolases-like"/>
    <property type="match status" value="1"/>
</dbReference>
<sequence length="260" mass="27061">MSIKILVPVKRVVDPNVRVRVSASGTIETAGLKMSLNPFDECAVEKALQLKEAGHASHVTVITCGQATSQDVLRTALAMGADDAVLLDTGAATSTLDSLAVARLLQSYLSTQDPYGLVLCGKQAIDGDTGGVAAMLAGLLDLPQALDACAIEADGTGWRVACGDDTGTVTWRLEGAAVVSADLRLAEPRRVTLPSIVKAKQKPLATIDAATFNIDLAPRAQIVELNDPPAREAGIKVKDTATLIEALASHRVFEQAGAVV</sequence>
<comment type="caution">
    <text evidence="6">The sequence shown here is derived from an EMBL/GenBank/DDBJ whole genome shotgun (WGS) entry which is preliminary data.</text>
</comment>
<proteinExistence type="inferred from homology"/>